<name>A0A838XSG4_9HYPH</name>
<accession>A0A838XSG4</accession>
<reference evidence="1 2" key="1">
    <citation type="submission" date="2020-07" db="EMBL/GenBank/DDBJ databases">
        <authorList>
            <person name="Li M."/>
        </authorList>
    </citation>
    <scope>NUCLEOTIDE SEQUENCE [LARGE SCALE GENOMIC DNA]</scope>
    <source>
        <strain evidence="1 2">DSM 23284</strain>
    </source>
</reference>
<dbReference type="EMBL" id="JACEON010000006">
    <property type="protein sequence ID" value="MBA4611598.1"/>
    <property type="molecule type" value="Genomic_DNA"/>
</dbReference>
<sequence>MTIAYIMAPGRGDTDQVLARFAAALVARGLNCHGVVQINTDRGEEHPCDMDVQVLPDGAVFRISQSLGPEARGCRLDPDALECAVAEVASGFDTSADILVLNKFGKHEADGRGFRDLIGEAVSHDIPVAVAVNSMNEAAFLEFASGLAVKVAPTVEALAAWFQTLGKGAAHDAPAGGTLAL</sequence>
<dbReference type="Proteomes" id="UP000559404">
    <property type="component" value="Unassembled WGS sequence"/>
</dbReference>
<comment type="caution">
    <text evidence="1">The sequence shown here is derived from an EMBL/GenBank/DDBJ whole genome shotgun (WGS) entry which is preliminary data.</text>
</comment>
<dbReference type="Pfam" id="PF10649">
    <property type="entry name" value="DUF2478"/>
    <property type="match status" value="1"/>
</dbReference>
<evidence type="ECO:0000313" key="1">
    <source>
        <dbReference type="EMBL" id="MBA4611598.1"/>
    </source>
</evidence>
<protein>
    <submittedName>
        <fullName evidence="1">DUF2478 domain-containing protein</fullName>
    </submittedName>
</protein>
<gene>
    <name evidence="1" type="ORF">H1W37_08050</name>
</gene>
<dbReference type="InterPro" id="IPR018912">
    <property type="entry name" value="DUF2478"/>
</dbReference>
<dbReference type="RefSeq" id="WP_181759804.1">
    <property type="nucleotide sequence ID" value="NZ_BMCR01000005.1"/>
</dbReference>
<reference evidence="1 2" key="2">
    <citation type="submission" date="2020-08" db="EMBL/GenBank/DDBJ databases">
        <title>Stappia taiwanensis sp. nov., isolated from a coastal thermal spring.</title>
        <authorList>
            <person name="Kampfer P."/>
        </authorList>
    </citation>
    <scope>NUCLEOTIDE SEQUENCE [LARGE SCALE GENOMIC DNA]</scope>
    <source>
        <strain evidence="1 2">DSM 23284</strain>
    </source>
</reference>
<dbReference type="AlphaFoldDB" id="A0A838XSG4"/>
<proteinExistence type="predicted"/>
<organism evidence="1 2">
    <name type="scientific">Stappia taiwanensis</name>
    <dbReference type="NCBI Taxonomy" id="992267"/>
    <lineage>
        <taxon>Bacteria</taxon>
        <taxon>Pseudomonadati</taxon>
        <taxon>Pseudomonadota</taxon>
        <taxon>Alphaproteobacteria</taxon>
        <taxon>Hyphomicrobiales</taxon>
        <taxon>Stappiaceae</taxon>
        <taxon>Stappia</taxon>
    </lineage>
</organism>
<keyword evidence="2" id="KW-1185">Reference proteome</keyword>
<evidence type="ECO:0000313" key="2">
    <source>
        <dbReference type="Proteomes" id="UP000559404"/>
    </source>
</evidence>